<reference evidence="3" key="3">
    <citation type="submission" date="2020-06" db="EMBL/GenBank/DDBJ databases">
        <title>Helianthus annuus Genome sequencing and assembly Release 2.</title>
        <authorList>
            <person name="Gouzy J."/>
            <person name="Langlade N."/>
            <person name="Munos S."/>
        </authorList>
    </citation>
    <scope>NUCLEOTIDE SEQUENCE</scope>
    <source>
        <tissue evidence="3">Leaves</tissue>
    </source>
</reference>
<dbReference type="PANTHER" id="PTHR45023:SF13">
    <property type="entry name" value="PUTATIVE-RELATED"/>
    <property type="match status" value="1"/>
</dbReference>
<feature type="compositionally biased region" description="Polar residues" evidence="1">
    <location>
        <begin position="305"/>
        <end position="323"/>
    </location>
</feature>
<feature type="region of interest" description="Disordered" evidence="1">
    <location>
        <begin position="1"/>
        <end position="61"/>
    </location>
</feature>
<evidence type="ECO:0000259" key="2">
    <source>
        <dbReference type="Pfam" id="PF14303"/>
    </source>
</evidence>
<feature type="compositionally biased region" description="Acidic residues" evidence="1">
    <location>
        <begin position="123"/>
        <end position="147"/>
    </location>
</feature>
<reference evidence="4" key="2">
    <citation type="submission" date="2017-02" db="EMBL/GenBank/DDBJ databases">
        <title>Sunflower complete genome.</title>
        <authorList>
            <person name="Langlade N."/>
            <person name="Munos S."/>
        </authorList>
    </citation>
    <scope>NUCLEOTIDE SEQUENCE [LARGE SCALE GENOMIC DNA]</scope>
    <source>
        <tissue evidence="4">Leaves</tissue>
    </source>
</reference>
<dbReference type="GO" id="GO:0004364">
    <property type="term" value="F:glutathione transferase activity"/>
    <property type="evidence" value="ECO:0007669"/>
    <property type="project" value="UniProtKB-EC"/>
</dbReference>
<dbReference type="AlphaFoldDB" id="A0A251VHU8"/>
<dbReference type="Gramene" id="mRNA:HanXRQr2_Chr02g0077361">
    <property type="protein sequence ID" value="mRNA:HanXRQr2_Chr02g0077361"/>
    <property type="gene ID" value="HanXRQr2_Chr02g0077361"/>
</dbReference>
<dbReference type="STRING" id="4232.A0A251VHU8"/>
<dbReference type="InParanoid" id="A0A251VHU8"/>
<feature type="compositionally biased region" description="Low complexity" evidence="1">
    <location>
        <begin position="47"/>
        <end position="61"/>
    </location>
</feature>
<feature type="region of interest" description="Disordered" evidence="1">
    <location>
        <begin position="284"/>
        <end position="360"/>
    </location>
</feature>
<feature type="compositionally biased region" description="Basic residues" evidence="1">
    <location>
        <begin position="9"/>
        <end position="27"/>
    </location>
</feature>
<evidence type="ECO:0000313" key="5">
    <source>
        <dbReference type="Proteomes" id="UP000215914"/>
    </source>
</evidence>
<reference evidence="3 5" key="1">
    <citation type="journal article" date="2017" name="Nature">
        <title>The sunflower genome provides insights into oil metabolism, flowering and Asterid evolution.</title>
        <authorList>
            <person name="Badouin H."/>
            <person name="Gouzy J."/>
            <person name="Grassa C.J."/>
            <person name="Murat F."/>
            <person name="Staton S.E."/>
            <person name="Cottret L."/>
            <person name="Lelandais-Briere C."/>
            <person name="Owens G.L."/>
            <person name="Carrere S."/>
            <person name="Mayjonade B."/>
            <person name="Legrand L."/>
            <person name="Gill N."/>
            <person name="Kane N.C."/>
            <person name="Bowers J.E."/>
            <person name="Hubner S."/>
            <person name="Bellec A."/>
            <person name="Berard A."/>
            <person name="Berges H."/>
            <person name="Blanchet N."/>
            <person name="Boniface M.C."/>
            <person name="Brunel D."/>
            <person name="Catrice O."/>
            <person name="Chaidir N."/>
            <person name="Claudel C."/>
            <person name="Donnadieu C."/>
            <person name="Faraut T."/>
            <person name="Fievet G."/>
            <person name="Helmstetter N."/>
            <person name="King M."/>
            <person name="Knapp S.J."/>
            <person name="Lai Z."/>
            <person name="Le Paslier M.C."/>
            <person name="Lippi Y."/>
            <person name="Lorenzon L."/>
            <person name="Mandel J.R."/>
            <person name="Marage G."/>
            <person name="Marchand G."/>
            <person name="Marquand E."/>
            <person name="Bret-Mestries E."/>
            <person name="Morien E."/>
            <person name="Nambeesan S."/>
            <person name="Nguyen T."/>
            <person name="Pegot-Espagnet P."/>
            <person name="Pouilly N."/>
            <person name="Raftis F."/>
            <person name="Sallet E."/>
            <person name="Schiex T."/>
            <person name="Thomas J."/>
            <person name="Vandecasteele C."/>
            <person name="Vares D."/>
            <person name="Vear F."/>
            <person name="Vautrin S."/>
            <person name="Crespi M."/>
            <person name="Mangin B."/>
            <person name="Burke J.M."/>
            <person name="Salse J."/>
            <person name="Munos S."/>
            <person name="Vincourt P."/>
            <person name="Rieseberg L.H."/>
            <person name="Langlade N.B."/>
        </authorList>
    </citation>
    <scope>NUCLEOTIDE SEQUENCE [LARGE SCALE GENOMIC DNA]</scope>
    <source>
        <strain evidence="5">cv. SF193</strain>
        <tissue evidence="3">Leaves</tissue>
    </source>
</reference>
<keyword evidence="5" id="KW-1185">Reference proteome</keyword>
<evidence type="ECO:0000256" key="1">
    <source>
        <dbReference type="SAM" id="MobiDB-lite"/>
    </source>
</evidence>
<evidence type="ECO:0000313" key="3">
    <source>
        <dbReference type="EMBL" id="KAF5819417.1"/>
    </source>
</evidence>
<dbReference type="EC" id="2.5.1.18" evidence="3"/>
<dbReference type="Pfam" id="PF14303">
    <property type="entry name" value="NAM-associated"/>
    <property type="match status" value="1"/>
</dbReference>
<protein>
    <submittedName>
        <fullName evidence="3">Glutathione transferase</fullName>
        <ecNumber evidence="3">2.5.1.18</ecNumber>
    </submittedName>
    <submittedName>
        <fullName evidence="4">Putative no apical meristem-associated, C-terminal domain-containing protein</fullName>
    </submittedName>
</protein>
<keyword evidence="3" id="KW-0808">Transferase</keyword>
<organism evidence="4 5">
    <name type="scientific">Helianthus annuus</name>
    <name type="common">Common sunflower</name>
    <dbReference type="NCBI Taxonomy" id="4232"/>
    <lineage>
        <taxon>Eukaryota</taxon>
        <taxon>Viridiplantae</taxon>
        <taxon>Streptophyta</taxon>
        <taxon>Embryophyta</taxon>
        <taxon>Tracheophyta</taxon>
        <taxon>Spermatophyta</taxon>
        <taxon>Magnoliopsida</taxon>
        <taxon>eudicotyledons</taxon>
        <taxon>Gunneridae</taxon>
        <taxon>Pentapetalae</taxon>
        <taxon>asterids</taxon>
        <taxon>campanulids</taxon>
        <taxon>Asterales</taxon>
        <taxon>Asteraceae</taxon>
        <taxon>Asteroideae</taxon>
        <taxon>Heliantheae alliance</taxon>
        <taxon>Heliantheae</taxon>
        <taxon>Helianthus</taxon>
    </lineage>
</organism>
<dbReference type="PANTHER" id="PTHR45023">
    <property type="match status" value="1"/>
</dbReference>
<dbReference type="SUPFAM" id="SSF81995">
    <property type="entry name" value="beta-sandwich domain of Sec23/24"/>
    <property type="match status" value="1"/>
</dbReference>
<dbReference type="InterPro" id="IPR029466">
    <property type="entry name" value="NAM-associated_C"/>
</dbReference>
<dbReference type="EMBL" id="CM007891">
    <property type="protein sequence ID" value="OTG35004.1"/>
    <property type="molecule type" value="Genomic_DNA"/>
</dbReference>
<sequence length="445" mass="51602">MEGSSKRGGGSKKRGGGSGTKKIRPKVRANLGEPARFRLQDEPDQVPPFQTQQYPPFQTQQYPPFQSQTYHNQPFVPPFQHHQFQSQTYQTQPHTLDPLLEDNTLIHHFAKAWNGPREPQPSLDEDEEEDEEEEAEEEEEEEEEEQNVEVQEIVPIGRQPWTSEEEVSLTKAYLHISESRKHGNEQRRDAFWRRVINHFMKLPGANVRNMDKMTSKWTDLNQKISQFNACFIQKSRNPQSGASEATIMQQATEMYCTTYHKRTFPHVAAWEVARHHPKWVPVELVDTRGPTAPKNRGGSKRSKTSDSGNYTTSASDNLPQMNLNDEPLDEPLDEPVEEDTPTRPRRRRGGDSSSKGKEAVAESIFRIEEEKMTQYKMAEQRKETMMTLKVEREQAYKEHLKTIERQNDLKILCEKHAHLDEPFKSIVIEQKRAICAKWGWEMPSV</sequence>
<evidence type="ECO:0000313" key="4">
    <source>
        <dbReference type="EMBL" id="OTG35004.1"/>
    </source>
</evidence>
<accession>A0A251VHU8</accession>
<gene>
    <name evidence="4" type="ORF">HannXRQ_Chr02g0052081</name>
    <name evidence="3" type="ORF">HanXRQr2_Chr02g0077361</name>
</gene>
<dbReference type="Proteomes" id="UP000215914">
    <property type="component" value="Chromosome 2"/>
</dbReference>
<name>A0A251VHU8_HELAN</name>
<proteinExistence type="predicted"/>
<feature type="region of interest" description="Disordered" evidence="1">
    <location>
        <begin position="112"/>
        <end position="159"/>
    </location>
</feature>
<feature type="compositionally biased region" description="Acidic residues" evidence="1">
    <location>
        <begin position="326"/>
        <end position="339"/>
    </location>
</feature>
<dbReference type="EMBL" id="MNCJ02000317">
    <property type="protein sequence ID" value="KAF5819417.1"/>
    <property type="molecule type" value="Genomic_DNA"/>
</dbReference>
<feature type="domain" description="No apical meristem-associated C-terminal" evidence="2">
    <location>
        <begin position="262"/>
        <end position="434"/>
    </location>
</feature>